<dbReference type="InterPro" id="IPR042098">
    <property type="entry name" value="TauD-like_sf"/>
</dbReference>
<comment type="cofactor">
    <cofactor evidence="1">
        <name>Fe(2+)</name>
        <dbReference type="ChEBI" id="CHEBI:29033"/>
    </cofactor>
</comment>
<keyword evidence="2" id="KW-0560">Oxidoreductase</keyword>
<dbReference type="PANTHER" id="PTHR10696:SF56">
    <property type="entry name" value="TAUD_TFDA-LIKE DOMAIN-CONTAINING PROTEIN"/>
    <property type="match status" value="1"/>
</dbReference>
<feature type="domain" description="TauD/TfdA-like" evidence="4">
    <location>
        <begin position="29"/>
        <end position="284"/>
    </location>
</feature>
<name>A0A4V2W9J7_MARGR</name>
<keyword evidence="3" id="KW-0045">Antibiotic biosynthesis</keyword>
<organism evidence="5 6">
    <name type="scientific">Marichromatium gracile</name>
    <name type="common">Chromatium gracile</name>
    <dbReference type="NCBI Taxonomy" id="1048"/>
    <lineage>
        <taxon>Bacteria</taxon>
        <taxon>Pseudomonadati</taxon>
        <taxon>Pseudomonadota</taxon>
        <taxon>Gammaproteobacteria</taxon>
        <taxon>Chromatiales</taxon>
        <taxon>Chromatiaceae</taxon>
        <taxon>Marichromatium</taxon>
    </lineage>
</organism>
<dbReference type="Gene3D" id="3.60.130.10">
    <property type="entry name" value="Clavaminate synthase-like"/>
    <property type="match status" value="1"/>
</dbReference>
<dbReference type="GO" id="GO:0016706">
    <property type="term" value="F:2-oxoglutarate-dependent dioxygenase activity"/>
    <property type="evidence" value="ECO:0007669"/>
    <property type="project" value="UniProtKB-ARBA"/>
</dbReference>
<sequence length="297" mass="33048">MSNPFSLTDESTYQRWRAVRLARPAPSAARLRVRVQQPAAPSRAELAAIGARIASDGMALVSCAPEQLGAESLLALGRALGLRRTEANHFADARAVSRITPTDGPGDGRGDYIPYTERALNWHTDGYYNPPGQQVRAWMLFCLHPAREGGENQLLDPEIAYIRLRDASPDHIAALMHPEALAIPAHVIDGRVQRAESRGPVFSIQQGRLHMRYSARRRNVCWRDTPETAAARAALDELFSRETVFTFTHRMAAGEGLISNNVLHNRMAFAPAAQEGRARELLRIRYTDRVNPDLWTV</sequence>
<comment type="caution">
    <text evidence="5">The sequence shown here is derived from an EMBL/GenBank/DDBJ whole genome shotgun (WGS) entry which is preliminary data.</text>
</comment>
<evidence type="ECO:0000259" key="4">
    <source>
        <dbReference type="Pfam" id="PF02668"/>
    </source>
</evidence>
<evidence type="ECO:0000256" key="2">
    <source>
        <dbReference type="ARBA" id="ARBA00023002"/>
    </source>
</evidence>
<dbReference type="AlphaFoldDB" id="A0A4V2W9J7"/>
<gene>
    <name evidence="5" type="ORF">EDC29_106178</name>
</gene>
<evidence type="ECO:0000256" key="1">
    <source>
        <dbReference type="ARBA" id="ARBA00001954"/>
    </source>
</evidence>
<accession>A0A4V2W9J7</accession>
<dbReference type="PANTHER" id="PTHR10696">
    <property type="entry name" value="GAMMA-BUTYROBETAINE HYDROXYLASE-RELATED"/>
    <property type="match status" value="1"/>
</dbReference>
<dbReference type="InterPro" id="IPR050411">
    <property type="entry name" value="AlphaKG_dependent_hydroxylases"/>
</dbReference>
<evidence type="ECO:0000313" key="6">
    <source>
        <dbReference type="Proteomes" id="UP000295247"/>
    </source>
</evidence>
<evidence type="ECO:0000313" key="5">
    <source>
        <dbReference type="EMBL" id="TCW35610.1"/>
    </source>
</evidence>
<keyword evidence="5" id="KW-0223">Dioxygenase</keyword>
<dbReference type="InterPro" id="IPR003819">
    <property type="entry name" value="TauD/TfdA-like"/>
</dbReference>
<protein>
    <submittedName>
        <fullName evidence="5">TfdA family taurine catabolism dioxygenase TauD</fullName>
    </submittedName>
</protein>
<dbReference type="GO" id="GO:0017000">
    <property type="term" value="P:antibiotic biosynthetic process"/>
    <property type="evidence" value="ECO:0007669"/>
    <property type="project" value="UniProtKB-KW"/>
</dbReference>
<dbReference type="RefSeq" id="WP_123140631.1">
    <property type="nucleotide sequence ID" value="NZ_NRRH01000009.1"/>
</dbReference>
<proteinExistence type="predicted"/>
<dbReference type="EMBL" id="SMDC01000006">
    <property type="protein sequence ID" value="TCW35610.1"/>
    <property type="molecule type" value="Genomic_DNA"/>
</dbReference>
<reference evidence="5 6" key="1">
    <citation type="submission" date="2019-03" db="EMBL/GenBank/DDBJ databases">
        <title>Genomic Encyclopedia of Type Strains, Phase IV (KMG-IV): sequencing the most valuable type-strain genomes for metagenomic binning, comparative biology and taxonomic classification.</title>
        <authorList>
            <person name="Goeker M."/>
        </authorList>
    </citation>
    <scope>NUCLEOTIDE SEQUENCE [LARGE SCALE GENOMIC DNA]</scope>
    <source>
        <strain evidence="5 6">DSM 203</strain>
    </source>
</reference>
<evidence type="ECO:0000256" key="3">
    <source>
        <dbReference type="ARBA" id="ARBA00023194"/>
    </source>
</evidence>
<dbReference type="Pfam" id="PF02668">
    <property type="entry name" value="TauD"/>
    <property type="match status" value="1"/>
</dbReference>
<dbReference type="SUPFAM" id="SSF51197">
    <property type="entry name" value="Clavaminate synthase-like"/>
    <property type="match status" value="1"/>
</dbReference>
<dbReference type="Proteomes" id="UP000295247">
    <property type="component" value="Unassembled WGS sequence"/>
</dbReference>